<comment type="similarity">
    <text evidence="1">Belongs to the 4-oxalocrotonate tautomerase family.</text>
</comment>
<keyword evidence="2" id="KW-0413">Isomerase</keyword>
<evidence type="ECO:0000313" key="4">
    <source>
        <dbReference type="EMBL" id="AIF15963.1"/>
    </source>
</evidence>
<dbReference type="PANTHER" id="PTHR35530">
    <property type="entry name" value="TAUTOMERASE-RELATED"/>
    <property type="match status" value="1"/>
</dbReference>
<dbReference type="Pfam" id="PF01361">
    <property type="entry name" value="Tautomerase"/>
    <property type="match status" value="1"/>
</dbReference>
<protein>
    <recommendedName>
        <fullName evidence="3">4-oxalocrotonate tautomerase-like domain-containing protein</fullName>
    </recommendedName>
</protein>
<proteinExistence type="inferred from homology"/>
<dbReference type="AlphaFoldDB" id="A0A075HPW0"/>
<evidence type="ECO:0000256" key="1">
    <source>
        <dbReference type="ARBA" id="ARBA00006723"/>
    </source>
</evidence>
<dbReference type="EMBL" id="KF901042">
    <property type="protein sequence ID" value="AIF15963.1"/>
    <property type="molecule type" value="Genomic_DNA"/>
</dbReference>
<sequence>MPLVTVRLFEGRSLEQKSELAKKLTDAVTASLNVPIDSVEVILDEVPRENWTKAGVQFGVKK</sequence>
<dbReference type="InterPro" id="IPR004370">
    <property type="entry name" value="4-OT-like_dom"/>
</dbReference>
<accession>A0A075HPW0</accession>
<dbReference type="Gene3D" id="3.30.429.10">
    <property type="entry name" value="Macrophage Migration Inhibitory Factor"/>
    <property type="match status" value="1"/>
</dbReference>
<organism evidence="4">
    <name type="scientific">uncultured marine thaumarchaeote KM3_72_A09</name>
    <dbReference type="NCBI Taxonomy" id="1456261"/>
    <lineage>
        <taxon>Archaea</taxon>
        <taxon>Nitrososphaerota</taxon>
        <taxon>environmental samples</taxon>
    </lineage>
</organism>
<reference evidence="4" key="1">
    <citation type="journal article" date="2014" name="Genome Biol. Evol.">
        <title>Pangenome evidence for extensive interdomain horizontal transfer affecting lineage core and shell genes in uncultured planktonic thaumarchaeota and euryarchaeota.</title>
        <authorList>
            <person name="Deschamps P."/>
            <person name="Zivanovic Y."/>
            <person name="Moreira D."/>
            <person name="Rodriguez-Valera F."/>
            <person name="Lopez-Garcia P."/>
        </authorList>
    </citation>
    <scope>NUCLEOTIDE SEQUENCE</scope>
</reference>
<feature type="domain" description="4-oxalocrotonate tautomerase-like" evidence="3">
    <location>
        <begin position="2"/>
        <end position="59"/>
    </location>
</feature>
<dbReference type="PANTHER" id="PTHR35530:SF1">
    <property type="entry name" value="2-HYDROXYMUCONATE TAUTOMERASE"/>
    <property type="match status" value="1"/>
</dbReference>
<name>A0A075HPW0_9ARCH</name>
<dbReference type="SUPFAM" id="SSF55331">
    <property type="entry name" value="Tautomerase/MIF"/>
    <property type="match status" value="1"/>
</dbReference>
<dbReference type="InterPro" id="IPR014347">
    <property type="entry name" value="Tautomerase/MIF_sf"/>
</dbReference>
<evidence type="ECO:0000259" key="3">
    <source>
        <dbReference type="Pfam" id="PF01361"/>
    </source>
</evidence>
<evidence type="ECO:0000256" key="2">
    <source>
        <dbReference type="ARBA" id="ARBA00023235"/>
    </source>
</evidence>
<dbReference type="GO" id="GO:0016853">
    <property type="term" value="F:isomerase activity"/>
    <property type="evidence" value="ECO:0007669"/>
    <property type="project" value="UniProtKB-KW"/>
</dbReference>